<proteinExistence type="predicted"/>
<sequence length="62" mass="6756">MDDAEIRARSAGMPVGTIWDTGTETVTIGPRCIIIEPHGLHEEAYELITGEGGGIEIRPHRE</sequence>
<dbReference type="Proteomes" id="UP000829069">
    <property type="component" value="Chromosome"/>
</dbReference>
<keyword evidence="2" id="KW-1185">Reference proteome</keyword>
<evidence type="ECO:0000313" key="1">
    <source>
        <dbReference type="EMBL" id="UNK47360.1"/>
    </source>
</evidence>
<protein>
    <submittedName>
        <fullName evidence="1">Uncharacterized protein</fullName>
    </submittedName>
</protein>
<name>A0ABY3WDW0_9MICC</name>
<gene>
    <name evidence="1" type="ORF">MNQ99_08540</name>
</gene>
<organism evidence="1 2">
    <name type="scientific">Arthrobacter sulfonylureivorans</name>
    <dbReference type="NCBI Taxonomy" id="2486855"/>
    <lineage>
        <taxon>Bacteria</taxon>
        <taxon>Bacillati</taxon>
        <taxon>Actinomycetota</taxon>
        <taxon>Actinomycetes</taxon>
        <taxon>Micrococcales</taxon>
        <taxon>Micrococcaceae</taxon>
        <taxon>Arthrobacter</taxon>
    </lineage>
</organism>
<accession>A0ABY3WDW0</accession>
<reference evidence="1 2" key="1">
    <citation type="submission" date="2022-03" db="EMBL/GenBank/DDBJ databases">
        <title>Isotopic signatures of nitrous oxide derived from detoxification processes.</title>
        <authorList>
            <person name="Behrendt U."/>
            <person name="Buchen C."/>
            <person name="Well R."/>
            <person name="Ulrich A."/>
            <person name="Rohe L."/>
            <person name="Kolb S."/>
            <person name="Schloter M."/>
            <person name="Horn M.A."/>
            <person name="Augustin J."/>
        </authorList>
    </citation>
    <scope>NUCLEOTIDE SEQUENCE [LARGE SCALE GENOMIC DNA]</scope>
    <source>
        <strain evidence="1 2">S4-C24</strain>
    </source>
</reference>
<evidence type="ECO:0000313" key="2">
    <source>
        <dbReference type="Proteomes" id="UP000829069"/>
    </source>
</evidence>
<dbReference type="EMBL" id="CP093326">
    <property type="protein sequence ID" value="UNK47360.1"/>
    <property type="molecule type" value="Genomic_DNA"/>
</dbReference>
<dbReference type="RefSeq" id="WP_241915121.1">
    <property type="nucleotide sequence ID" value="NZ_CP093326.1"/>
</dbReference>